<dbReference type="OrthoDB" id="339151at2759"/>
<dbReference type="InterPro" id="IPR000504">
    <property type="entry name" value="RRM_dom"/>
</dbReference>
<reference evidence="6" key="1">
    <citation type="journal article" date="2021" name="Mol. Plant Pathol.">
        <title>A 20-kb lineage-specific genomic region tames virulence in pathogenic amphidiploid Verticillium longisporum.</title>
        <authorList>
            <person name="Harting R."/>
            <person name="Starke J."/>
            <person name="Kusch H."/>
            <person name="Poggeler S."/>
            <person name="Maurus I."/>
            <person name="Schluter R."/>
            <person name="Landesfeind M."/>
            <person name="Bulla I."/>
            <person name="Nowrousian M."/>
            <person name="de Jonge R."/>
            <person name="Stahlhut G."/>
            <person name="Hoff K.J."/>
            <person name="Asshauer K.P."/>
            <person name="Thurmer A."/>
            <person name="Stanke M."/>
            <person name="Daniel R."/>
            <person name="Morgenstern B."/>
            <person name="Thomma B.P.H.J."/>
            <person name="Kronstad J.W."/>
            <person name="Braus-Stromeyer S.A."/>
            <person name="Braus G.H."/>
        </authorList>
    </citation>
    <scope>NUCLEOTIDE SEQUENCE</scope>
    <source>
        <strain evidence="6">Vl32</strain>
    </source>
</reference>
<organism evidence="6 7">
    <name type="scientific">Verticillium longisporum</name>
    <name type="common">Verticillium dahliae var. longisporum</name>
    <dbReference type="NCBI Taxonomy" id="100787"/>
    <lineage>
        <taxon>Eukaryota</taxon>
        <taxon>Fungi</taxon>
        <taxon>Dikarya</taxon>
        <taxon>Ascomycota</taxon>
        <taxon>Pezizomycotina</taxon>
        <taxon>Sordariomycetes</taxon>
        <taxon>Hypocreomycetidae</taxon>
        <taxon>Glomerellales</taxon>
        <taxon>Plectosphaerellaceae</taxon>
        <taxon>Verticillium</taxon>
    </lineage>
</organism>
<dbReference type="Pfam" id="PF00076">
    <property type="entry name" value="RRM_1"/>
    <property type="match status" value="1"/>
</dbReference>
<evidence type="ECO:0000259" key="5">
    <source>
        <dbReference type="PROSITE" id="PS50177"/>
    </source>
</evidence>
<evidence type="ECO:0000256" key="2">
    <source>
        <dbReference type="PROSITE-ProRule" id="PRU00176"/>
    </source>
</evidence>
<keyword evidence="1 2" id="KW-0694">RNA-binding</keyword>
<dbReference type="AlphaFoldDB" id="A0A8I3A0E7"/>
<dbReference type="GO" id="GO:0003729">
    <property type="term" value="F:mRNA binding"/>
    <property type="evidence" value="ECO:0007669"/>
    <property type="project" value="TreeGrafter"/>
</dbReference>
<accession>A0A8I3A0E7</accession>
<evidence type="ECO:0000256" key="1">
    <source>
        <dbReference type="ARBA" id="ARBA00022884"/>
    </source>
</evidence>
<dbReference type="GO" id="GO:1990861">
    <property type="term" value="C:Ubp3-Bre5 deubiquitination complex"/>
    <property type="evidence" value="ECO:0007669"/>
    <property type="project" value="TreeGrafter"/>
</dbReference>
<feature type="compositionally biased region" description="Polar residues" evidence="3">
    <location>
        <begin position="412"/>
        <end position="423"/>
    </location>
</feature>
<proteinExistence type="predicted"/>
<feature type="compositionally biased region" description="Low complexity" evidence="3">
    <location>
        <begin position="357"/>
        <end position="407"/>
    </location>
</feature>
<comment type="caution">
    <text evidence="6">The sequence shown here is derived from an EMBL/GenBank/DDBJ whole genome shotgun (WGS) entry which is preliminary data.</text>
</comment>
<feature type="compositionally biased region" description="Basic and acidic residues" evidence="3">
    <location>
        <begin position="306"/>
        <end position="326"/>
    </location>
</feature>
<dbReference type="InterPro" id="IPR018222">
    <property type="entry name" value="Nuclear_transport_factor_2_euk"/>
</dbReference>
<evidence type="ECO:0000259" key="4">
    <source>
        <dbReference type="PROSITE" id="PS50102"/>
    </source>
</evidence>
<dbReference type="Proteomes" id="UP000689129">
    <property type="component" value="Unassembled WGS sequence"/>
</dbReference>
<feature type="region of interest" description="Disordered" evidence="3">
    <location>
        <begin position="243"/>
        <end position="446"/>
    </location>
</feature>
<feature type="domain" description="NTF2" evidence="5">
    <location>
        <begin position="117"/>
        <end position="232"/>
    </location>
</feature>
<feature type="compositionally biased region" description="Acidic residues" evidence="3">
    <location>
        <begin position="267"/>
        <end position="282"/>
    </location>
</feature>
<dbReference type="EMBL" id="JAEMWZ010000012">
    <property type="protein sequence ID" value="KAG7142850.1"/>
    <property type="molecule type" value="Genomic_DNA"/>
</dbReference>
<feature type="compositionally biased region" description="Low complexity" evidence="3">
    <location>
        <begin position="15"/>
        <end position="33"/>
    </location>
</feature>
<gene>
    <name evidence="6" type="ORF">HYQ45_000767</name>
</gene>
<evidence type="ECO:0000256" key="3">
    <source>
        <dbReference type="SAM" id="MobiDB-lite"/>
    </source>
</evidence>
<dbReference type="GO" id="GO:0005829">
    <property type="term" value="C:cytosol"/>
    <property type="evidence" value="ECO:0007669"/>
    <property type="project" value="TreeGrafter"/>
</dbReference>
<dbReference type="Pfam" id="PF02136">
    <property type="entry name" value="NTF2"/>
    <property type="match status" value="1"/>
</dbReference>
<dbReference type="CDD" id="cd00780">
    <property type="entry name" value="NTF2"/>
    <property type="match status" value="1"/>
</dbReference>
<dbReference type="PANTHER" id="PTHR10693:SF20">
    <property type="entry name" value="AT27578P"/>
    <property type="match status" value="1"/>
</dbReference>
<evidence type="ECO:0000313" key="7">
    <source>
        <dbReference type="Proteomes" id="UP000689129"/>
    </source>
</evidence>
<feature type="region of interest" description="Disordered" evidence="3">
    <location>
        <begin position="1"/>
        <end position="36"/>
    </location>
</feature>
<dbReference type="GO" id="GO:1990904">
    <property type="term" value="C:ribonucleoprotein complex"/>
    <property type="evidence" value="ECO:0007669"/>
    <property type="project" value="TreeGrafter"/>
</dbReference>
<evidence type="ECO:0000313" key="6">
    <source>
        <dbReference type="EMBL" id="KAG7142850.1"/>
    </source>
</evidence>
<dbReference type="GO" id="GO:0016579">
    <property type="term" value="P:protein deubiquitination"/>
    <property type="evidence" value="ECO:0007669"/>
    <property type="project" value="TreeGrafter"/>
</dbReference>
<dbReference type="PROSITE" id="PS50102">
    <property type="entry name" value="RRM"/>
    <property type="match status" value="1"/>
</dbReference>
<dbReference type="InterPro" id="IPR039539">
    <property type="entry name" value="Ras_GTPase_bind_prot"/>
</dbReference>
<sequence length="578" mass="61553">MPLPSNNLFVPAHEPNVSPSLPPSVHHSPPSNVHSHHPPSLHNFGFWSLFLKRNANPLRLGPFERLPCLAPQAKQLYAHSSSPTYNENITYATMAANGNFTAQEQYKGNADQSKDEVGWYFVEQYYTTLSKTPEKLHLFYGKRSQFVYGKEAEVATVSVGRNAIQERIKELDFQDCKVRVTNVDSMASFDNIVIQVIGETSNKAAEPQKFVQTFVLAPQPSGYFVVNDILRFVNEEGEEEAIVETQEEQVNIEPKPPAAEAEKAPVEAEEETKEEAAIDADEVDKKLEDSVEETAASTDEAASDADEAKAEEPVEADDVKEAEKPTDPSPTPVAPPAKAEKPAAAVPAKPMSWASRAAAAVGPKAAVPLPKAAVPAAKSAAPASATPAATAPAAASPQPSAAVQQPTESKEASQAATEWQSVSDSKRQNRPQSISGPPTENKDTLGYVKYVTDKVKTEDLRATLAAHGELTYFDVNRQKNCAFVEFATAAGYQAAAAANPHTVNGETIHVEARRPKAGAYGGSNYASGRGGAPSRGRGGFEGQRQGSQGGGRGNFTGGQGRGRGAPRGRGASQAATNA</sequence>
<protein>
    <submittedName>
        <fullName evidence="6">Putative G3BP-like protein like</fullName>
    </submittedName>
</protein>
<feature type="domain" description="RRM" evidence="4">
    <location>
        <begin position="444"/>
        <end position="515"/>
    </location>
</feature>
<feature type="compositionally biased region" description="Gly residues" evidence="3">
    <location>
        <begin position="528"/>
        <end position="567"/>
    </location>
</feature>
<dbReference type="GO" id="GO:0034517">
    <property type="term" value="P:ribophagy"/>
    <property type="evidence" value="ECO:0007669"/>
    <property type="project" value="TreeGrafter"/>
</dbReference>
<name>A0A8I3A0E7_VERLO</name>
<dbReference type="FunFam" id="3.10.450.50:FF:000003">
    <property type="entry name" value="Nuclear transport factor 2 family protein"/>
    <property type="match status" value="1"/>
</dbReference>
<dbReference type="InterPro" id="IPR002075">
    <property type="entry name" value="NTF2_dom"/>
</dbReference>
<dbReference type="PROSITE" id="PS50177">
    <property type="entry name" value="NTF2_DOMAIN"/>
    <property type="match status" value="1"/>
</dbReference>
<feature type="region of interest" description="Disordered" evidence="3">
    <location>
        <begin position="518"/>
        <end position="578"/>
    </location>
</feature>
<dbReference type="PANTHER" id="PTHR10693">
    <property type="entry name" value="RAS GTPASE-ACTIVATING PROTEIN-BINDING PROTEIN"/>
    <property type="match status" value="1"/>
</dbReference>
<dbReference type="SMART" id="SM00360">
    <property type="entry name" value="RRM"/>
    <property type="match status" value="1"/>
</dbReference>